<feature type="active site" description="Proton acceptor; for glutaminase activity" evidence="7">
    <location>
        <position position="46"/>
    </location>
</feature>
<feature type="binding site" evidence="7">
    <location>
        <position position="182"/>
    </location>
    <ligand>
        <name>L-glutamine</name>
        <dbReference type="ChEBI" id="CHEBI:58359"/>
    </ligand>
</feature>
<evidence type="ECO:0000256" key="2">
    <source>
        <dbReference type="ARBA" id="ARBA00007145"/>
    </source>
</evidence>
<dbReference type="FunFam" id="3.40.50.620:FF:000106">
    <property type="entry name" value="Glutamine-dependent NAD(+) synthetase"/>
    <property type="match status" value="1"/>
</dbReference>
<comment type="catalytic activity">
    <reaction evidence="7 8">
        <text>deamido-NAD(+) + L-glutamine + ATP + H2O = L-glutamate + AMP + diphosphate + NAD(+) + H(+)</text>
        <dbReference type="Rhea" id="RHEA:24384"/>
        <dbReference type="ChEBI" id="CHEBI:15377"/>
        <dbReference type="ChEBI" id="CHEBI:15378"/>
        <dbReference type="ChEBI" id="CHEBI:29985"/>
        <dbReference type="ChEBI" id="CHEBI:30616"/>
        <dbReference type="ChEBI" id="CHEBI:33019"/>
        <dbReference type="ChEBI" id="CHEBI:57540"/>
        <dbReference type="ChEBI" id="CHEBI:58359"/>
        <dbReference type="ChEBI" id="CHEBI:58437"/>
        <dbReference type="ChEBI" id="CHEBI:456215"/>
        <dbReference type="EC" id="6.3.5.1"/>
    </reaction>
</comment>
<dbReference type="GO" id="GO:0003952">
    <property type="term" value="F:NAD+ synthase (glutamine-hydrolyzing) activity"/>
    <property type="evidence" value="ECO:0007669"/>
    <property type="project" value="UniProtKB-UniRule"/>
</dbReference>
<dbReference type="GO" id="GO:0009435">
    <property type="term" value="P:NAD+ biosynthetic process"/>
    <property type="evidence" value="ECO:0007669"/>
    <property type="project" value="UniProtKB-UniRule"/>
</dbReference>
<evidence type="ECO:0000256" key="6">
    <source>
        <dbReference type="ARBA" id="ARBA00023027"/>
    </source>
</evidence>
<evidence type="ECO:0000313" key="12">
    <source>
        <dbReference type="Proteomes" id="UP001212189"/>
    </source>
</evidence>
<evidence type="ECO:0000256" key="8">
    <source>
        <dbReference type="PIRNR" id="PIRNR006630"/>
    </source>
</evidence>
<dbReference type="Pfam" id="PF02540">
    <property type="entry name" value="NAD_synthase"/>
    <property type="match status" value="1"/>
</dbReference>
<dbReference type="GO" id="GO:0008795">
    <property type="term" value="F:NAD+ synthase activity"/>
    <property type="evidence" value="ECO:0007669"/>
    <property type="project" value="UniProtKB-UniRule"/>
</dbReference>
<dbReference type="PANTHER" id="PTHR23090">
    <property type="entry name" value="NH 3 /GLUTAMINE-DEPENDENT NAD + SYNTHETASE"/>
    <property type="match status" value="1"/>
</dbReference>
<evidence type="ECO:0000256" key="7">
    <source>
        <dbReference type="HAMAP-Rule" id="MF_02090"/>
    </source>
</evidence>
<keyword evidence="4 7" id="KW-0547">Nucleotide-binding</keyword>
<dbReference type="Gene3D" id="3.40.50.620">
    <property type="entry name" value="HUPs"/>
    <property type="match status" value="1"/>
</dbReference>
<dbReference type="InterPro" id="IPR014445">
    <property type="entry name" value="Gln-dep_NAD_synthase"/>
</dbReference>
<sequence length="547" mass="60418">MATTLRTVLAQLNMRVGDIDGNVQRILDSSVHALHHQQADLIVFPELSLCGYNAQDLLLRASMQTRIERALARLCTALPHNLHVLVGYPWLEHNQRYNCCAHFYQGQIQAVYKKQFLPTDPTAFAQRYFTPGSEPLCIDINSIKIAIGIGEDIWQNAFIEQASAAKAKMIVSLNASTFHLNKQAEREQMLSNHAQRAHMPILYASQVGAQDDLIFDGGSCSVDAQGNLRQRAPAFSEELCAVELQFTRSDCHVERATVEPLLSEEASIYQALMMSLRNYVEHNGFPGVLLGLSGGIDSAVVLAIAADALGADKVQAVMMPYHYTAQISQDDAAAQALTMGVDYKTLAIAPMVEAFTQVLEPVFAELPSTANDTTEQNLQARCRGNLLMALSNKNGYLVLTTSNKSETAVGYSTLYGDMAGGFAPLKDVSKNMVYRLARYRNSLSPVIPARVISRPPSAELSPDQKDADSLPPYDILDEVLRLYVEEDCSAEAIIQQGFAKETVMRILRLVDISEYKRRQAAVGPRISKRSFGSDRRYPITNLWPLGD</sequence>
<keyword evidence="3 7" id="KW-0436">Ligase</keyword>
<dbReference type="NCBIfam" id="TIGR00552">
    <property type="entry name" value="nadE"/>
    <property type="match status" value="1"/>
</dbReference>
<feature type="binding site" evidence="7">
    <location>
        <position position="377"/>
    </location>
    <ligand>
        <name>deamido-NAD(+)</name>
        <dbReference type="ChEBI" id="CHEBI:58437"/>
        <note>ligand shared between two neighboring subunits</note>
    </ligand>
</feature>
<keyword evidence="5 7" id="KW-0067">ATP-binding</keyword>
<dbReference type="PANTHER" id="PTHR23090:SF9">
    <property type="entry name" value="GLUTAMINE-DEPENDENT NAD(+) SYNTHETASE"/>
    <property type="match status" value="1"/>
</dbReference>
<evidence type="ECO:0000256" key="3">
    <source>
        <dbReference type="ARBA" id="ARBA00022598"/>
    </source>
</evidence>
<comment type="similarity">
    <text evidence="2 7 8">In the C-terminal section; belongs to the NAD synthetase family.</text>
</comment>
<dbReference type="CDD" id="cd00553">
    <property type="entry name" value="NAD_synthase"/>
    <property type="match status" value="1"/>
</dbReference>
<feature type="binding site" evidence="7">
    <location>
        <begin position="291"/>
        <end position="298"/>
    </location>
    <ligand>
        <name>ATP</name>
        <dbReference type="ChEBI" id="CHEBI:30616"/>
    </ligand>
</feature>
<evidence type="ECO:0000256" key="1">
    <source>
        <dbReference type="ARBA" id="ARBA00005188"/>
    </source>
</evidence>
<dbReference type="EMBL" id="CP114976">
    <property type="protein sequence ID" value="WBE25020.1"/>
    <property type="molecule type" value="Genomic_DNA"/>
</dbReference>
<dbReference type="CDD" id="cd07570">
    <property type="entry name" value="GAT_Gln-NAD-synth"/>
    <property type="match status" value="1"/>
</dbReference>
<dbReference type="AlphaFoldDB" id="A0AAE9VMT3"/>
<feature type="binding site" evidence="7">
    <location>
        <position position="401"/>
    </location>
    <ligand>
        <name>ATP</name>
        <dbReference type="ChEBI" id="CHEBI:30616"/>
    </ligand>
</feature>
<dbReference type="InterPro" id="IPR036526">
    <property type="entry name" value="C-N_Hydrolase_sf"/>
</dbReference>
<protein>
    <recommendedName>
        <fullName evidence="7 8">Glutamine-dependent NAD(+) synthetase</fullName>
        <ecNumber evidence="7 8">6.3.5.1</ecNumber>
    </recommendedName>
    <alternativeName>
        <fullName evidence="7 8">NAD(+) synthase [glutamine-hydrolyzing]</fullName>
    </alternativeName>
</protein>
<reference evidence="11 12" key="1">
    <citation type="submission" date="2022-12" db="EMBL/GenBank/DDBJ databases">
        <title>Coexistence and Characterization of a Novel Tigecycline Resistance gene tet(X) variant and blaNDM-1 in a Pseudomonas caeni Isolate of Chicken Origin.</title>
        <authorList>
            <person name="Lu X."/>
            <person name="Zhang L."/>
            <person name="Li R."/>
            <person name="Wang Z."/>
        </authorList>
    </citation>
    <scope>NUCLEOTIDE SEQUENCE [LARGE SCALE GENOMIC DNA]</scope>
    <source>
        <strain evidence="11 12">CE14</strain>
    </source>
</reference>
<dbReference type="HAMAP" id="MF_02090">
    <property type="entry name" value="NadE_glutamine_dep"/>
    <property type="match status" value="1"/>
</dbReference>
<dbReference type="GO" id="GO:0005737">
    <property type="term" value="C:cytoplasm"/>
    <property type="evidence" value="ECO:0007669"/>
    <property type="project" value="InterPro"/>
</dbReference>
<dbReference type="InterPro" id="IPR003694">
    <property type="entry name" value="NAD_synthase"/>
</dbReference>
<dbReference type="InterPro" id="IPR022310">
    <property type="entry name" value="NAD/GMP_synthase"/>
</dbReference>
<dbReference type="NCBIfam" id="NF010588">
    <property type="entry name" value="PRK13981.1"/>
    <property type="match status" value="1"/>
</dbReference>
<dbReference type="GO" id="GO:0004359">
    <property type="term" value="F:glutaminase activity"/>
    <property type="evidence" value="ECO:0007669"/>
    <property type="project" value="InterPro"/>
</dbReference>
<feature type="binding site" evidence="7">
    <location>
        <position position="176"/>
    </location>
    <ligand>
        <name>L-glutamine</name>
        <dbReference type="ChEBI" id="CHEBI:58359"/>
    </ligand>
</feature>
<dbReference type="Pfam" id="PF00795">
    <property type="entry name" value="CN_hydrolase"/>
    <property type="match status" value="1"/>
</dbReference>
<dbReference type="PIRSF" id="PIRSF006630">
    <property type="entry name" value="NADS_GAT"/>
    <property type="match status" value="1"/>
</dbReference>
<keyword evidence="12" id="KW-1185">Reference proteome</keyword>
<feature type="binding site" evidence="7">
    <location>
        <position position="406"/>
    </location>
    <ligand>
        <name>deamido-NAD(+)</name>
        <dbReference type="ChEBI" id="CHEBI:58437"/>
        <note>ligand shared between two neighboring subunits</note>
    </ligand>
</feature>
<dbReference type="SUPFAM" id="SSF56317">
    <property type="entry name" value="Carbon-nitrogen hydrolase"/>
    <property type="match status" value="1"/>
</dbReference>
<feature type="binding site" evidence="7">
    <location>
        <position position="516"/>
    </location>
    <ligand>
        <name>deamido-NAD(+)</name>
        <dbReference type="ChEBI" id="CHEBI:58437"/>
        <note>ligand shared between two neighboring subunits</note>
    </ligand>
</feature>
<comment type="similarity">
    <text evidence="9">Belongs to the NAD synthetase family.</text>
</comment>
<dbReference type="PROSITE" id="PS50263">
    <property type="entry name" value="CN_HYDROLASE"/>
    <property type="match status" value="1"/>
</dbReference>
<accession>A0AAE9VMT3</accession>
<dbReference type="Proteomes" id="UP001212189">
    <property type="component" value="Chromosome"/>
</dbReference>
<feature type="domain" description="CN hydrolase" evidence="10">
    <location>
        <begin position="5"/>
        <end position="246"/>
    </location>
</feature>
<comment type="caution">
    <text evidence="7">Lacks conserved residue(s) required for the propagation of feature annotation.</text>
</comment>
<dbReference type="RefSeq" id="WP_269817963.1">
    <property type="nucleotide sequence ID" value="NZ_CP114976.1"/>
</dbReference>
<proteinExistence type="inferred from homology"/>
<name>A0AAE9VMT3_9GAMM</name>
<comment type="function">
    <text evidence="7">Catalyzes the ATP-dependent amidation of deamido-NAD to form NAD. Uses L-glutamine as a nitrogen source.</text>
</comment>
<evidence type="ECO:0000313" key="11">
    <source>
        <dbReference type="EMBL" id="WBE25020.1"/>
    </source>
</evidence>
<dbReference type="InterPro" id="IPR003010">
    <property type="entry name" value="C-N_Hydrolase"/>
</dbReference>
<evidence type="ECO:0000256" key="5">
    <source>
        <dbReference type="ARBA" id="ARBA00022840"/>
    </source>
</evidence>
<evidence type="ECO:0000256" key="9">
    <source>
        <dbReference type="RuleBase" id="RU003811"/>
    </source>
</evidence>
<dbReference type="KEGG" id="dce:O6P33_11755"/>
<evidence type="ECO:0000259" key="10">
    <source>
        <dbReference type="PROSITE" id="PS50263"/>
    </source>
</evidence>
<keyword evidence="6 7" id="KW-0520">NAD</keyword>
<gene>
    <name evidence="7" type="primary">nadE</name>
    <name evidence="11" type="ORF">O6P33_11755</name>
</gene>
<comment type="pathway">
    <text evidence="1 7 8">Cofactor biosynthesis; NAD(+) biosynthesis; NAD(+) from deamido-NAD(+) (L-Gln route): step 1/1.</text>
</comment>
<feature type="active site" description="For glutaminase activity" evidence="7">
    <location>
        <position position="114"/>
    </location>
</feature>
<dbReference type="InterPro" id="IPR014729">
    <property type="entry name" value="Rossmann-like_a/b/a_fold"/>
</dbReference>
<organism evidence="11 12">
    <name type="scientific">Denitrificimonas caeni</name>
    <dbReference type="NCBI Taxonomy" id="521720"/>
    <lineage>
        <taxon>Bacteria</taxon>
        <taxon>Pseudomonadati</taxon>
        <taxon>Pseudomonadota</taxon>
        <taxon>Gammaproteobacteria</taxon>
        <taxon>Pseudomonadales</taxon>
        <taxon>Pseudomonadaceae</taxon>
        <taxon>Denitrificimonas</taxon>
    </lineage>
</organism>
<dbReference type="GO" id="GO:0005524">
    <property type="term" value="F:ATP binding"/>
    <property type="evidence" value="ECO:0007669"/>
    <property type="project" value="UniProtKB-UniRule"/>
</dbReference>
<dbReference type="SUPFAM" id="SSF52402">
    <property type="entry name" value="Adenine nucleotide alpha hydrolases-like"/>
    <property type="match status" value="1"/>
</dbReference>
<evidence type="ECO:0000256" key="4">
    <source>
        <dbReference type="ARBA" id="ARBA00022741"/>
    </source>
</evidence>
<dbReference type="EC" id="6.3.5.1" evidence="7 8"/>
<dbReference type="Gene3D" id="3.60.110.10">
    <property type="entry name" value="Carbon-nitrogen hydrolase"/>
    <property type="match status" value="1"/>
</dbReference>